<evidence type="ECO:0000313" key="2">
    <source>
        <dbReference type="EMBL" id="EAW23714.1"/>
    </source>
</evidence>
<reference evidence="3" key="1">
    <citation type="journal article" date="2008" name="PLoS Genet.">
        <title>Genomic islands in the pathogenic filamentous fungus Aspergillus fumigatus.</title>
        <authorList>
            <person name="Fedorova N.D."/>
            <person name="Khaldi N."/>
            <person name="Joardar V.S."/>
            <person name="Maiti R."/>
            <person name="Amedeo P."/>
            <person name="Anderson M.J."/>
            <person name="Crabtree J."/>
            <person name="Silva J.C."/>
            <person name="Badger J.H."/>
            <person name="Albarraq A."/>
            <person name="Angiuoli S."/>
            <person name="Bussey H."/>
            <person name="Bowyer P."/>
            <person name="Cotty P.J."/>
            <person name="Dyer P.S."/>
            <person name="Egan A."/>
            <person name="Galens K."/>
            <person name="Fraser-Liggett C.M."/>
            <person name="Haas B.J."/>
            <person name="Inman J.M."/>
            <person name="Kent R."/>
            <person name="Lemieux S."/>
            <person name="Malavazi I."/>
            <person name="Orvis J."/>
            <person name="Roemer T."/>
            <person name="Ronning C.M."/>
            <person name="Sundaram J.P."/>
            <person name="Sutton G."/>
            <person name="Turner G."/>
            <person name="Venter J.C."/>
            <person name="White O.R."/>
            <person name="Whitty B.R."/>
            <person name="Youngman P."/>
            <person name="Wolfe K.H."/>
            <person name="Goldman G.H."/>
            <person name="Wortman J.R."/>
            <person name="Jiang B."/>
            <person name="Denning D.W."/>
            <person name="Nierman W.C."/>
        </authorList>
    </citation>
    <scope>NUCLEOTIDE SEQUENCE [LARGE SCALE GENOMIC DNA]</scope>
    <source>
        <strain evidence="3">ATCC 1020 / DSM 3700 / CBS 544.65 / FGSC A1164 / JCM 1740 / NRRL 181 / WB 181</strain>
    </source>
</reference>
<feature type="domain" description="DUF6891" evidence="1">
    <location>
        <begin position="4"/>
        <end position="186"/>
    </location>
</feature>
<dbReference type="AlphaFoldDB" id="A1CY94"/>
<dbReference type="Proteomes" id="UP000006702">
    <property type="component" value="Unassembled WGS sequence"/>
</dbReference>
<sequence length="206" mass="23600">MDASNINDITQDARLCVRTGLYSQAEILQQLIDIYELPEHGTTVVQQLIQSLWNQQLEEEATWPDRPTDVEKLQTAFSRLEDEDRIICRMNFTCCQTCGNAEIGGEANETHIGYCFFHQQDTEGAVMDGGLSLRYGDLEEDSKDESVVDIGQKIAARLREEGLNVDWNEDPKKTIELDPFQWRVRLAIHEGLWFEPGHRKVEALDD</sequence>
<organism evidence="2 3">
    <name type="scientific">Neosartorya fischeri (strain ATCC 1020 / DSM 3700 / CBS 544.65 / FGSC A1164 / JCM 1740 / NRRL 181 / WB 181)</name>
    <name type="common">Aspergillus fischerianus</name>
    <dbReference type="NCBI Taxonomy" id="331117"/>
    <lineage>
        <taxon>Eukaryota</taxon>
        <taxon>Fungi</taxon>
        <taxon>Dikarya</taxon>
        <taxon>Ascomycota</taxon>
        <taxon>Pezizomycotina</taxon>
        <taxon>Eurotiomycetes</taxon>
        <taxon>Eurotiomycetidae</taxon>
        <taxon>Eurotiales</taxon>
        <taxon>Aspergillaceae</taxon>
        <taxon>Aspergillus</taxon>
        <taxon>Aspergillus subgen. Fumigati</taxon>
    </lineage>
</organism>
<gene>
    <name evidence="2" type="ORF">NFIA_032790</name>
</gene>
<accession>A1CY94</accession>
<dbReference type="InterPro" id="IPR054186">
    <property type="entry name" value="DUF6891"/>
</dbReference>
<protein>
    <recommendedName>
        <fullName evidence="1">DUF6891 domain-containing protein</fullName>
    </recommendedName>
</protein>
<evidence type="ECO:0000259" key="1">
    <source>
        <dbReference type="Pfam" id="PF21831"/>
    </source>
</evidence>
<dbReference type="OrthoDB" id="4179397at2759"/>
<dbReference type="Pfam" id="PF21831">
    <property type="entry name" value="DUF6891"/>
    <property type="match status" value="1"/>
</dbReference>
<dbReference type="eggNOG" id="ENOG502RPVE">
    <property type="taxonomic scope" value="Eukaryota"/>
</dbReference>
<dbReference type="RefSeq" id="XP_001265611.1">
    <property type="nucleotide sequence ID" value="XM_001265610.1"/>
</dbReference>
<proteinExistence type="predicted"/>
<dbReference type="OMA" id="ADEATWP"/>
<dbReference type="VEuPathDB" id="FungiDB:NFIA_032790"/>
<name>A1CY94_NEOFI</name>
<dbReference type="EMBL" id="DS027686">
    <property type="protein sequence ID" value="EAW23714.1"/>
    <property type="molecule type" value="Genomic_DNA"/>
</dbReference>
<evidence type="ECO:0000313" key="3">
    <source>
        <dbReference type="Proteomes" id="UP000006702"/>
    </source>
</evidence>
<dbReference type="GeneID" id="4592338"/>
<dbReference type="KEGG" id="nfi:NFIA_032790"/>
<keyword evidence="3" id="KW-1185">Reference proteome</keyword>
<dbReference type="HOGENOM" id="CLU_079354_1_0_1"/>